<dbReference type="EMBL" id="LJIJ01002177">
    <property type="protein sequence ID" value="ODM90089.1"/>
    <property type="molecule type" value="Genomic_DNA"/>
</dbReference>
<accession>A0A1D2MAY1</accession>
<dbReference type="PROSITE" id="PS50157">
    <property type="entry name" value="ZINC_FINGER_C2H2_2"/>
    <property type="match status" value="9"/>
</dbReference>
<dbReference type="Proteomes" id="UP000094527">
    <property type="component" value="Unassembled WGS sequence"/>
</dbReference>
<organism evidence="12 13">
    <name type="scientific">Orchesella cincta</name>
    <name type="common">Springtail</name>
    <name type="synonym">Podura cincta</name>
    <dbReference type="NCBI Taxonomy" id="48709"/>
    <lineage>
        <taxon>Eukaryota</taxon>
        <taxon>Metazoa</taxon>
        <taxon>Ecdysozoa</taxon>
        <taxon>Arthropoda</taxon>
        <taxon>Hexapoda</taxon>
        <taxon>Collembola</taxon>
        <taxon>Entomobryomorpha</taxon>
        <taxon>Entomobryoidea</taxon>
        <taxon>Orchesellidae</taxon>
        <taxon>Orchesellinae</taxon>
        <taxon>Orchesella</taxon>
    </lineage>
</organism>
<feature type="domain" description="C2H2-type" evidence="11">
    <location>
        <begin position="615"/>
        <end position="642"/>
    </location>
</feature>
<proteinExistence type="predicted"/>
<dbReference type="OrthoDB" id="427030at2759"/>
<dbReference type="Pfam" id="PF00096">
    <property type="entry name" value="zf-C2H2"/>
    <property type="match status" value="3"/>
</dbReference>
<evidence type="ECO:0000259" key="11">
    <source>
        <dbReference type="PROSITE" id="PS50157"/>
    </source>
</evidence>
<dbReference type="GO" id="GO:0000978">
    <property type="term" value="F:RNA polymerase II cis-regulatory region sequence-specific DNA binding"/>
    <property type="evidence" value="ECO:0007669"/>
    <property type="project" value="TreeGrafter"/>
</dbReference>
<evidence type="ECO:0000256" key="7">
    <source>
        <dbReference type="ARBA" id="ARBA00023163"/>
    </source>
</evidence>
<feature type="region of interest" description="Disordered" evidence="10">
    <location>
        <begin position="1"/>
        <end position="76"/>
    </location>
</feature>
<feature type="domain" description="C2H2-type" evidence="11">
    <location>
        <begin position="360"/>
        <end position="383"/>
    </location>
</feature>
<evidence type="ECO:0000256" key="1">
    <source>
        <dbReference type="ARBA" id="ARBA00004123"/>
    </source>
</evidence>
<feature type="domain" description="C2H2-type" evidence="11">
    <location>
        <begin position="525"/>
        <end position="553"/>
    </location>
</feature>
<reference evidence="12 13" key="1">
    <citation type="journal article" date="2016" name="Genome Biol. Evol.">
        <title>Gene Family Evolution Reflects Adaptation to Soil Environmental Stressors in the Genome of the Collembolan Orchesella cincta.</title>
        <authorList>
            <person name="Faddeeva-Vakhrusheva A."/>
            <person name="Derks M.F."/>
            <person name="Anvar S.Y."/>
            <person name="Agamennone V."/>
            <person name="Suring W."/>
            <person name="Smit S."/>
            <person name="van Straalen N.M."/>
            <person name="Roelofs D."/>
        </authorList>
    </citation>
    <scope>NUCLEOTIDE SEQUENCE [LARGE SCALE GENOMIC DNA]</scope>
    <source>
        <tissue evidence="12">Mixed pool</tissue>
    </source>
</reference>
<comment type="subcellular location">
    <subcellularLocation>
        <location evidence="1">Nucleus</location>
    </subcellularLocation>
</comment>
<evidence type="ECO:0000256" key="8">
    <source>
        <dbReference type="ARBA" id="ARBA00023242"/>
    </source>
</evidence>
<dbReference type="InterPro" id="IPR022755">
    <property type="entry name" value="Znf_C2H2_jaz"/>
</dbReference>
<feature type="compositionally biased region" description="Acidic residues" evidence="10">
    <location>
        <begin position="34"/>
        <end position="57"/>
    </location>
</feature>
<dbReference type="InterPro" id="IPR036236">
    <property type="entry name" value="Znf_C2H2_sf"/>
</dbReference>
<name>A0A1D2MAY1_ORCCI</name>
<feature type="domain" description="C2H2-type" evidence="11">
    <location>
        <begin position="586"/>
        <end position="614"/>
    </location>
</feature>
<dbReference type="Pfam" id="PF12171">
    <property type="entry name" value="zf-C2H2_jaz"/>
    <property type="match status" value="1"/>
</dbReference>
<keyword evidence="5" id="KW-0862">Zinc</keyword>
<keyword evidence="7" id="KW-0804">Transcription</keyword>
<keyword evidence="3" id="KW-0677">Repeat</keyword>
<dbReference type="Pfam" id="PF12874">
    <property type="entry name" value="zf-met"/>
    <property type="match status" value="1"/>
</dbReference>
<dbReference type="AlphaFoldDB" id="A0A1D2MAY1"/>
<keyword evidence="6" id="KW-0805">Transcription regulation</keyword>
<evidence type="ECO:0000256" key="5">
    <source>
        <dbReference type="ARBA" id="ARBA00022833"/>
    </source>
</evidence>
<keyword evidence="4 9" id="KW-0863">Zinc-finger</keyword>
<dbReference type="GO" id="GO:0005654">
    <property type="term" value="C:nucleoplasm"/>
    <property type="evidence" value="ECO:0007669"/>
    <property type="project" value="TreeGrafter"/>
</dbReference>
<dbReference type="PROSITE" id="PS00028">
    <property type="entry name" value="ZINC_FINGER_C2H2_1"/>
    <property type="match status" value="8"/>
</dbReference>
<feature type="domain" description="C2H2-type" evidence="11">
    <location>
        <begin position="557"/>
        <end position="585"/>
    </location>
</feature>
<feature type="domain" description="C2H2-type" evidence="11">
    <location>
        <begin position="271"/>
        <end position="299"/>
    </location>
</feature>
<comment type="caution">
    <text evidence="12">The sequence shown here is derived from an EMBL/GenBank/DDBJ whole genome shotgun (WGS) entry which is preliminary data.</text>
</comment>
<dbReference type="GO" id="GO:0008270">
    <property type="term" value="F:zinc ion binding"/>
    <property type="evidence" value="ECO:0007669"/>
    <property type="project" value="UniProtKB-KW"/>
</dbReference>
<dbReference type="PANTHER" id="PTHR24399">
    <property type="entry name" value="ZINC FINGER AND BTB DOMAIN-CONTAINING"/>
    <property type="match status" value="1"/>
</dbReference>
<evidence type="ECO:0000256" key="2">
    <source>
        <dbReference type="ARBA" id="ARBA00022723"/>
    </source>
</evidence>
<evidence type="ECO:0000256" key="9">
    <source>
        <dbReference type="PROSITE-ProRule" id="PRU00042"/>
    </source>
</evidence>
<dbReference type="InterPro" id="IPR013087">
    <property type="entry name" value="Znf_C2H2_type"/>
</dbReference>
<dbReference type="FunFam" id="3.30.160.60:FF:000446">
    <property type="entry name" value="Zinc finger protein"/>
    <property type="match status" value="1"/>
</dbReference>
<keyword evidence="13" id="KW-1185">Reference proteome</keyword>
<keyword evidence="8" id="KW-0539">Nucleus</keyword>
<keyword evidence="2" id="KW-0479">Metal-binding</keyword>
<feature type="region of interest" description="Disordered" evidence="10">
    <location>
        <begin position="187"/>
        <end position="207"/>
    </location>
</feature>
<evidence type="ECO:0000313" key="13">
    <source>
        <dbReference type="Proteomes" id="UP000094527"/>
    </source>
</evidence>
<evidence type="ECO:0000256" key="10">
    <source>
        <dbReference type="SAM" id="MobiDB-lite"/>
    </source>
</evidence>
<evidence type="ECO:0000256" key="4">
    <source>
        <dbReference type="ARBA" id="ARBA00022771"/>
    </source>
</evidence>
<dbReference type="STRING" id="48709.A0A1D2MAY1"/>
<dbReference type="SUPFAM" id="SSF57667">
    <property type="entry name" value="beta-beta-alpha zinc fingers"/>
    <property type="match status" value="5"/>
</dbReference>
<sequence length="662" mass="76912">MDDPNDSFDDMDVGAPENEPEDGNDDTADKGSDEDFDLEDCRSEEEDVDSLAEDSDVELNNSKSSNSPRKRRCRKNPFVNGERGVIHRAIKSKSGDSYECSKCQKKGFQTSSACDEHILSIHYGGIWPQNFTCNVCEDRSFKGENWLRYHMKMRHPGVKLPSDELVERCIKEGTITQLTYEVVPYGPTSTKPTQDMESETVHPDIKTEPVEPDAEDLVTLDDFINDEDSAQTCRIPVRMTNGNMRYIVVPSEFFSLPEDVVAKFKEGAEEKTCEMCDKKFPTEVQYDAHVKRAHEGEKYSYRCPCCPKVFERIGHMVLQHMLTTHVPGRFHCDRCGNMFKEEILLNAHVQRVHLGIQHPFQCLKCGIRHPRRASLNKHLKRVHKLQLKCYIPERKGGRVKNSGKPVKKKKPKLPLRYPCEECTREFQRDVKFATVEELDVHEKRQHLGISRPYPCLVCKKKYSRPWLLDEHMQTHTVRSDLEVDAEVPIDASARYVCGPCNKEFKTKSQLDSHNQGRNHKNVRPYQCELCSQAFRGLRYLQHHQEQKHHKELNLNPSKCKYCSKVLSSPRTLEDHIRIKHTKNAKFKCPYCDTYFQFETNMERHINCRHTKSIKFLCPHCPKFFTHAQYLQNHIRVHTGEKPYECRVCLKKFAGEFAVTFHT</sequence>
<protein>
    <submittedName>
        <fullName evidence="12">Endothelial zinc finger protein induced by tumor necrosis factor alpha</fullName>
    </submittedName>
</protein>
<dbReference type="GO" id="GO:0001227">
    <property type="term" value="F:DNA-binding transcription repressor activity, RNA polymerase II-specific"/>
    <property type="evidence" value="ECO:0007669"/>
    <property type="project" value="TreeGrafter"/>
</dbReference>
<feature type="compositionally biased region" description="Acidic residues" evidence="10">
    <location>
        <begin position="1"/>
        <end position="26"/>
    </location>
</feature>
<evidence type="ECO:0000256" key="6">
    <source>
        <dbReference type="ARBA" id="ARBA00023015"/>
    </source>
</evidence>
<feature type="domain" description="C2H2-type" evidence="11">
    <location>
        <begin position="453"/>
        <end position="480"/>
    </location>
</feature>
<dbReference type="Gene3D" id="3.30.160.60">
    <property type="entry name" value="Classic Zinc Finger"/>
    <property type="match status" value="8"/>
</dbReference>
<evidence type="ECO:0000256" key="3">
    <source>
        <dbReference type="ARBA" id="ARBA00022737"/>
    </source>
</evidence>
<dbReference type="SMART" id="SM00355">
    <property type="entry name" value="ZnF_C2H2"/>
    <property type="match status" value="13"/>
</dbReference>
<feature type="domain" description="C2H2-type" evidence="11">
    <location>
        <begin position="330"/>
        <end position="358"/>
    </location>
</feature>
<gene>
    <name evidence="12" type="ORF">Ocin01_16594</name>
</gene>
<dbReference type="PANTHER" id="PTHR24399:SF23">
    <property type="entry name" value="C2H2-TYPE DOMAIN-CONTAINING PROTEIN"/>
    <property type="match status" value="1"/>
</dbReference>
<evidence type="ECO:0000313" key="12">
    <source>
        <dbReference type="EMBL" id="ODM90089.1"/>
    </source>
</evidence>
<feature type="domain" description="C2H2-type" evidence="11">
    <location>
        <begin position="495"/>
        <end position="524"/>
    </location>
</feature>